<feature type="transmembrane region" description="Helical" evidence="1">
    <location>
        <begin position="118"/>
        <end position="140"/>
    </location>
</feature>
<protein>
    <submittedName>
        <fullName evidence="3">DUF3592 domain-containing protein</fullName>
    </submittedName>
</protein>
<keyword evidence="1" id="KW-1133">Transmembrane helix</keyword>
<evidence type="ECO:0000313" key="3">
    <source>
        <dbReference type="EMBL" id="MUN62104.1"/>
    </source>
</evidence>
<organism evidence="3 4">
    <name type="scientific">Kocuria sediminis</name>
    <dbReference type="NCBI Taxonomy" id="1038857"/>
    <lineage>
        <taxon>Bacteria</taxon>
        <taxon>Bacillati</taxon>
        <taxon>Actinomycetota</taxon>
        <taxon>Actinomycetes</taxon>
        <taxon>Micrococcales</taxon>
        <taxon>Micrococcaceae</taxon>
        <taxon>Kocuria</taxon>
    </lineage>
</organism>
<evidence type="ECO:0000313" key="4">
    <source>
        <dbReference type="Proteomes" id="UP000436989"/>
    </source>
</evidence>
<dbReference type="RefSeq" id="WP_162459404.1">
    <property type="nucleotide sequence ID" value="NZ_WOGU01000002.1"/>
</dbReference>
<name>A0A6N8GMU4_9MICC</name>
<evidence type="ECO:0000259" key="2">
    <source>
        <dbReference type="Pfam" id="PF12158"/>
    </source>
</evidence>
<keyword evidence="1" id="KW-0472">Membrane</keyword>
<gene>
    <name evidence="3" type="ORF">GMA12_02915</name>
</gene>
<comment type="caution">
    <text evidence="3">The sequence shown here is derived from an EMBL/GenBank/DDBJ whole genome shotgun (WGS) entry which is preliminary data.</text>
</comment>
<dbReference type="InterPro" id="IPR021994">
    <property type="entry name" value="DUF3592"/>
</dbReference>
<feature type="domain" description="DUF3592" evidence="2">
    <location>
        <begin position="40"/>
        <end position="109"/>
    </location>
</feature>
<accession>A0A6N8GMU4</accession>
<keyword evidence="1" id="KW-0812">Transmembrane</keyword>
<evidence type="ECO:0000256" key="1">
    <source>
        <dbReference type="SAM" id="Phobius"/>
    </source>
</evidence>
<feature type="transmembrane region" description="Helical" evidence="1">
    <location>
        <begin position="6"/>
        <end position="24"/>
    </location>
</feature>
<dbReference type="Pfam" id="PF12158">
    <property type="entry name" value="DUF3592"/>
    <property type="match status" value="1"/>
</dbReference>
<sequence length="143" mass="15801">MRIALYVIWALFVLATVLSLVHMARRAGRQERRAAEWTRVQATVTGSRAGWTSGADGTTRNRRFFALYRFRDARGRSVTGESEVPLAQRPVPGSGIDVAYDPAAPAESFQVTSGPRTVLGCLIPFFAVFSLVLLWFISVFPLP</sequence>
<proteinExistence type="predicted"/>
<dbReference type="EMBL" id="WOGU01000002">
    <property type="protein sequence ID" value="MUN62104.1"/>
    <property type="molecule type" value="Genomic_DNA"/>
</dbReference>
<dbReference type="Proteomes" id="UP000436989">
    <property type="component" value="Unassembled WGS sequence"/>
</dbReference>
<reference evidence="3 4" key="1">
    <citation type="submission" date="2019-12" db="EMBL/GenBank/DDBJ databases">
        <authorList>
            <person name="Shi Y."/>
        </authorList>
    </citation>
    <scope>NUCLEOTIDE SEQUENCE [LARGE SCALE GENOMIC DNA]</scope>
    <source>
        <strain evidence="3 4">JCM 17929</strain>
    </source>
</reference>
<dbReference type="AlphaFoldDB" id="A0A6N8GMU4"/>
<keyword evidence="4" id="KW-1185">Reference proteome</keyword>